<sequence length="343" mass="36487">MIGIGLVGVGMVAGIHARALEELRDIAQVRGVFDRDPLRLEAFCNQWNLPIAASFEAMLAQPDIDMLIVLTPPNARKSIVTAAAAAGKHVLMEKPVERDSAAGAELVAIAARGGITLGVVFQHRFRAASEKLRELIAGGTLGDLGIAQVNVPWWRAQSYYDEPGRGTYARDGGGVLINQAIHTLDLLQSYTGPVAEVSALMGTSKLHNMEAEDFVGAGLRFENGALGSIMATTAAFPGGAESIELGFTHAAVHLASGVLTVRYHDERVESFGEEANTGGGADPMAFPFDWHMEAQRDFITAIADGRAPRVTVAEGLLVHRLIDALVLSSREGRRVSLSELADA</sequence>
<evidence type="ECO:0000313" key="4">
    <source>
        <dbReference type="Proteomes" id="UP000000692"/>
    </source>
</evidence>
<dbReference type="InterPro" id="IPR036291">
    <property type="entry name" value="NAD(P)-bd_dom_sf"/>
</dbReference>
<accession>F9YB70</accession>
<dbReference type="PATRIC" id="fig|759362.5.peg.2899"/>
<geneLocation type="plasmid" evidence="4">
    <name>pKVU_100</name>
</geneLocation>
<dbReference type="SUPFAM" id="SSF51735">
    <property type="entry name" value="NAD(P)-binding Rossmann-fold domains"/>
    <property type="match status" value="1"/>
</dbReference>
<evidence type="ECO:0000259" key="1">
    <source>
        <dbReference type="Pfam" id="PF01408"/>
    </source>
</evidence>
<dbReference type="SUPFAM" id="SSF55347">
    <property type="entry name" value="Glyceraldehyde-3-phosphate dehydrogenase-like, C-terminal domain"/>
    <property type="match status" value="1"/>
</dbReference>
<dbReference type="PANTHER" id="PTHR43249:SF1">
    <property type="entry name" value="D-GLUCOSIDE 3-DEHYDROGENASE"/>
    <property type="match status" value="1"/>
</dbReference>
<dbReference type="RefSeq" id="WP_013368551.1">
    <property type="nucleotide sequence ID" value="NC_017386.1"/>
</dbReference>
<gene>
    <name evidence="3" type="ordered locus">KVU_PA0205</name>
</gene>
<dbReference type="Pfam" id="PF22725">
    <property type="entry name" value="GFO_IDH_MocA_C3"/>
    <property type="match status" value="1"/>
</dbReference>
<dbReference type="InterPro" id="IPR055170">
    <property type="entry name" value="GFO_IDH_MocA-like_dom"/>
</dbReference>
<dbReference type="AlphaFoldDB" id="F9YB70"/>
<reference evidence="3 4" key="1">
    <citation type="journal article" date="2011" name="J. Bacteriol.">
        <title>Complete genome sequence of the industrial strain Ketogulonicigenium vulgare WSH-001.</title>
        <authorList>
            <person name="Liu L."/>
            <person name="Li Y."/>
            <person name="Zhang J."/>
            <person name="Zhou Z."/>
            <person name="Liu J."/>
            <person name="Li X."/>
            <person name="Zhou J."/>
            <person name="Du G."/>
            <person name="Wang L."/>
            <person name="Chen J."/>
        </authorList>
    </citation>
    <scope>NUCLEOTIDE SEQUENCE [LARGE SCALE GENOMIC DNA]</scope>
    <source>
        <strain evidence="3 4">WSH-001</strain>
        <plasmid evidence="4">pKVU_100</plasmid>
    </source>
</reference>
<feature type="domain" description="GFO/IDH/MocA-like oxidoreductase" evidence="2">
    <location>
        <begin position="131"/>
        <end position="249"/>
    </location>
</feature>
<dbReference type="KEGG" id="kvl:KVU_PA0205"/>
<dbReference type="Proteomes" id="UP000000692">
    <property type="component" value="Plasmid 1"/>
</dbReference>
<dbReference type="InterPro" id="IPR000683">
    <property type="entry name" value="Gfo/Idh/MocA-like_OxRdtase_N"/>
</dbReference>
<dbReference type="PANTHER" id="PTHR43249">
    <property type="entry name" value="UDP-N-ACETYL-2-AMINO-2-DEOXY-D-GLUCURONATE OXIDASE"/>
    <property type="match status" value="1"/>
</dbReference>
<dbReference type="OrthoDB" id="9815825at2"/>
<dbReference type="GO" id="GO:0000166">
    <property type="term" value="F:nucleotide binding"/>
    <property type="evidence" value="ECO:0007669"/>
    <property type="project" value="InterPro"/>
</dbReference>
<keyword evidence="3" id="KW-0614">Plasmid</keyword>
<proteinExistence type="predicted"/>
<protein>
    <submittedName>
        <fullName evidence="3">Oxidoreductase, putative</fullName>
    </submittedName>
</protein>
<feature type="domain" description="Gfo/Idh/MocA-like oxidoreductase N-terminal" evidence="1">
    <location>
        <begin position="3"/>
        <end position="119"/>
    </location>
</feature>
<dbReference type="Gene3D" id="3.30.360.10">
    <property type="entry name" value="Dihydrodipicolinate Reductase, domain 2"/>
    <property type="match status" value="1"/>
</dbReference>
<dbReference type="HOGENOM" id="CLU_023194_1_0_5"/>
<dbReference type="EMBL" id="CP002019">
    <property type="protein sequence ID" value="AEM42622.1"/>
    <property type="molecule type" value="Genomic_DNA"/>
</dbReference>
<keyword evidence="4" id="KW-1185">Reference proteome</keyword>
<evidence type="ECO:0000313" key="3">
    <source>
        <dbReference type="EMBL" id="AEM42622.1"/>
    </source>
</evidence>
<dbReference type="Gene3D" id="3.40.50.720">
    <property type="entry name" value="NAD(P)-binding Rossmann-like Domain"/>
    <property type="match status" value="1"/>
</dbReference>
<organism evidence="3 4">
    <name type="scientific">Ketogulonicigenium vulgare (strain WSH-001)</name>
    <dbReference type="NCBI Taxonomy" id="759362"/>
    <lineage>
        <taxon>Bacteria</taxon>
        <taxon>Pseudomonadati</taxon>
        <taxon>Pseudomonadota</taxon>
        <taxon>Alphaproteobacteria</taxon>
        <taxon>Rhodobacterales</taxon>
        <taxon>Roseobacteraceae</taxon>
        <taxon>Ketogulonicigenium</taxon>
    </lineage>
</organism>
<name>F9YB70_KETVW</name>
<evidence type="ECO:0000259" key="2">
    <source>
        <dbReference type="Pfam" id="PF22725"/>
    </source>
</evidence>
<dbReference type="InterPro" id="IPR052515">
    <property type="entry name" value="Gfo/Idh/MocA_Oxidoreductase"/>
</dbReference>
<dbReference type="Pfam" id="PF01408">
    <property type="entry name" value="GFO_IDH_MocA"/>
    <property type="match status" value="1"/>
</dbReference>